<gene>
    <name evidence="3" type="ORF">JR064_02535</name>
</gene>
<organism evidence="3 4">
    <name type="scientific">Xanthomonas bonasiae</name>
    <dbReference type="NCBI Taxonomy" id="2810351"/>
    <lineage>
        <taxon>Bacteria</taxon>
        <taxon>Pseudomonadati</taxon>
        <taxon>Pseudomonadota</taxon>
        <taxon>Gammaproteobacteria</taxon>
        <taxon>Lysobacterales</taxon>
        <taxon>Lysobacteraceae</taxon>
        <taxon>Xanthomonas</taxon>
    </lineage>
</organism>
<dbReference type="Proteomes" id="UP000695802">
    <property type="component" value="Unassembled WGS sequence"/>
</dbReference>
<dbReference type="EMBL" id="JAFIWB010000001">
    <property type="protein sequence ID" value="MBN6101041.1"/>
    <property type="molecule type" value="Genomic_DNA"/>
</dbReference>
<protein>
    <submittedName>
        <fullName evidence="3">N-acetylmuramidase</fullName>
    </submittedName>
</protein>
<dbReference type="CDD" id="cd13926">
    <property type="entry name" value="N-acetylmuramidase_GH108"/>
    <property type="match status" value="1"/>
</dbReference>
<keyword evidence="4" id="KW-1185">Reference proteome</keyword>
<reference evidence="3 4" key="1">
    <citation type="submission" date="2021-02" db="EMBL/GenBank/DDBJ databases">
        <title>Taxonomically Unique Crown Gall-Associated Xanthomonas Stains Have Deficiency in Virulence Repertories.</title>
        <authorList>
            <person name="Mafakheri H."/>
            <person name="Taghavi S.M."/>
            <person name="Dimkic I."/>
            <person name="Nemanja K."/>
            <person name="Osdaghi E."/>
        </authorList>
    </citation>
    <scope>NUCLEOTIDE SEQUENCE [LARGE SCALE GENOMIC DNA]</scope>
    <source>
        <strain evidence="3 4">FX4</strain>
    </source>
</reference>
<evidence type="ECO:0000259" key="1">
    <source>
        <dbReference type="Pfam" id="PF05838"/>
    </source>
</evidence>
<dbReference type="InterPro" id="IPR023346">
    <property type="entry name" value="Lysozyme-like_dom_sf"/>
</dbReference>
<evidence type="ECO:0000259" key="2">
    <source>
        <dbReference type="Pfam" id="PF09374"/>
    </source>
</evidence>
<dbReference type="Pfam" id="PF09374">
    <property type="entry name" value="PG_binding_3"/>
    <property type="match status" value="1"/>
</dbReference>
<dbReference type="SUPFAM" id="SSF53955">
    <property type="entry name" value="Lysozyme-like"/>
    <property type="match status" value="1"/>
</dbReference>
<accession>A0ABS3B0S3</accession>
<dbReference type="RefSeq" id="WP_206228687.1">
    <property type="nucleotide sequence ID" value="NZ_JAFIWB010000001.1"/>
</dbReference>
<name>A0ABS3B0S3_9XANT</name>
<comment type="caution">
    <text evidence="3">The sequence shown here is derived from an EMBL/GenBank/DDBJ whole genome shotgun (WGS) entry which is preliminary data.</text>
</comment>
<feature type="domain" description="TtsA-like Glycoside hydrolase family 108" evidence="1">
    <location>
        <begin position="10"/>
        <end position="97"/>
    </location>
</feature>
<dbReference type="InterPro" id="IPR008565">
    <property type="entry name" value="TtsA-like_GH18_dom"/>
</dbReference>
<sequence>MASLDLYLPQLLRFEGGYVDDPADPGGATNLGITLATFERYAQPLLGEQPTLDALRALTPEQAGIIYRNAYWDKLDGDQIASQPLAEILFDFYVNAGTEAVLLLQRILQQSVATGLATDGEMGPATLAALQAADQAQVYALYRQGRIDYYDRLAQERPADDKFLKGWLARAEWFPATLPSASTSAAPPATGIA</sequence>
<proteinExistence type="predicted"/>
<evidence type="ECO:0000313" key="3">
    <source>
        <dbReference type="EMBL" id="MBN6101041.1"/>
    </source>
</evidence>
<dbReference type="Pfam" id="PF05838">
    <property type="entry name" value="Glyco_hydro_108"/>
    <property type="match status" value="1"/>
</dbReference>
<evidence type="ECO:0000313" key="4">
    <source>
        <dbReference type="Proteomes" id="UP000695802"/>
    </source>
</evidence>
<dbReference type="InterPro" id="IPR018537">
    <property type="entry name" value="Peptidoglycan-bd_3"/>
</dbReference>
<feature type="domain" description="Peptidoglycan binding" evidence="2">
    <location>
        <begin position="100"/>
        <end position="172"/>
    </location>
</feature>
<dbReference type="Gene3D" id="1.20.141.10">
    <property type="entry name" value="Chitosanase, subunit A, domain 1"/>
    <property type="match status" value="1"/>
</dbReference>